<proteinExistence type="predicted"/>
<accession>A0ACC1MAF2</accession>
<keyword evidence="2" id="KW-1185">Reference proteome</keyword>
<comment type="caution">
    <text evidence="1">The sequence shown here is derived from an EMBL/GenBank/DDBJ whole genome shotgun (WGS) entry which is preliminary data.</text>
</comment>
<evidence type="ECO:0000313" key="1">
    <source>
        <dbReference type="EMBL" id="KAJ2900264.1"/>
    </source>
</evidence>
<organism evidence="1 2">
    <name type="scientific">Coemansia aciculifera</name>
    <dbReference type="NCBI Taxonomy" id="417176"/>
    <lineage>
        <taxon>Eukaryota</taxon>
        <taxon>Fungi</taxon>
        <taxon>Fungi incertae sedis</taxon>
        <taxon>Zoopagomycota</taxon>
        <taxon>Kickxellomycotina</taxon>
        <taxon>Kickxellomycetes</taxon>
        <taxon>Kickxellales</taxon>
        <taxon>Kickxellaceae</taxon>
        <taxon>Coemansia</taxon>
    </lineage>
</organism>
<protein>
    <submittedName>
        <fullName evidence="1">Uncharacterized protein</fullName>
    </submittedName>
</protein>
<reference evidence="1" key="1">
    <citation type="submission" date="2022-07" db="EMBL/GenBank/DDBJ databases">
        <title>Phylogenomic reconstructions and comparative analyses of Kickxellomycotina fungi.</title>
        <authorList>
            <person name="Reynolds N.K."/>
            <person name="Stajich J.E."/>
            <person name="Barry K."/>
            <person name="Grigoriev I.V."/>
            <person name="Crous P."/>
            <person name="Smith M.E."/>
        </authorList>
    </citation>
    <scope>NUCLEOTIDE SEQUENCE</scope>
    <source>
        <strain evidence="1">CBS 190363</strain>
    </source>
</reference>
<dbReference type="EMBL" id="JANBVB010000008">
    <property type="protein sequence ID" value="KAJ2900264.1"/>
    <property type="molecule type" value="Genomic_DNA"/>
</dbReference>
<name>A0ACC1MAF2_9FUNG</name>
<evidence type="ECO:0000313" key="2">
    <source>
        <dbReference type="Proteomes" id="UP001139981"/>
    </source>
</evidence>
<sequence length="960" mass="102806">MMNSAAAANLRTPLESMAAQFTVNEIDAQGSVKLQPQLTAQEEMAQQIGQLWESYNNFQGLPADTTDDTSIAEDGEDDDDDMEESTDDDAFEKAAGSALSEHYGSSGGEEASDMDAYAVRAKVHEQLTLAQSEIQVSLDMVRLLLAAKKRAARGGGDDGGTDILSSLVKHDQTPAGSTAFAALVGGDIGSEVTVGGLPFPVGIVDTVKTERRSQQQTAGSEQQTNELKFVLGAKYRQMGEAADTLLLSSQRLQTMVRGESAFWRTAFELRRRNWIVLQQRQLLGPSLAASRRMVLYGDRYFIRYGYADAGSSFTEDGLAEVLRPSNDDDDDDAEMREDGDVVMMSPDSQPASTEKQFVVAPLFIPTKDRRRMQVRLFAADEEAFEPGVADSSDYCHASAATAFDRTHTRLLGARRALFDRELYHRLCKEARVLDLGSVRSIPTAASPSSLEKDAAMSLINDALVTYLSHDSAAVRFEWTLQENKCVESDRSSFMSWQSEYYAGLALVMAAMHQRRLHCVVKQHYLGANLASRAHVAATGGRALPPPPPDAFAIVPVSASVPPPPAAAAAASTISTAHGQSAATGTATPLLASGSETAGGSGSGSPAATAPAAIVAGADESAATAAPSSGTGASTTFTVARPDLLILAPVLQGMQFAKWQHILSAYTQKACAAWRQLLGEPIEVISHFARSFRTPDGQMSARDANNLRHFCATAATTANDEGGSAATGGEGMAYVIRMRFLGGSIMAFRVDSLGNLVFVKGFFPPVAQTASGSAETDQISIHRVFRIVPLSGLTEVADQLRREMQSLVLLRVAAALSNRSYQQAGGGKNCQMGQWYVHLAQLCAVGECWEGARQRQIIGVSCWDSNEEALQDSDAPPPPLLPVAVGLGDSDAGSVAAWRLSLAFGPKHPTAFDTHRMSPDSGPRIPWTTVYPPLRNSPMALQISQLGTFEERLFKVVTSSF</sequence>
<dbReference type="Proteomes" id="UP001139981">
    <property type="component" value="Unassembled WGS sequence"/>
</dbReference>
<gene>
    <name evidence="1" type="ORF">IWW38_000608</name>
</gene>